<proteinExistence type="predicted"/>
<organism evidence="2 3">
    <name type="scientific">Allorhizobium terrae</name>
    <dbReference type="NCBI Taxonomy" id="1848972"/>
    <lineage>
        <taxon>Bacteria</taxon>
        <taxon>Pseudomonadati</taxon>
        <taxon>Pseudomonadota</taxon>
        <taxon>Alphaproteobacteria</taxon>
        <taxon>Hyphomicrobiales</taxon>
        <taxon>Rhizobiaceae</taxon>
        <taxon>Rhizobium/Agrobacterium group</taxon>
        <taxon>Allorhizobium</taxon>
    </lineage>
</organism>
<name>A0A4S3ZUH9_9HYPH</name>
<dbReference type="Proteomes" id="UP000310754">
    <property type="component" value="Unassembled WGS sequence"/>
</dbReference>
<evidence type="ECO:0000256" key="1">
    <source>
        <dbReference type="SAM" id="MobiDB-lite"/>
    </source>
</evidence>
<reference evidence="2 3" key="1">
    <citation type="submission" date="2019-04" db="EMBL/GenBank/DDBJ databases">
        <title>Rhizobium terrae sp. nov., isolated from a paddy soil.</title>
        <authorList>
            <person name="Lin S.-Y."/>
            <person name="Hameed A."/>
            <person name="Huang H.-I."/>
            <person name="Young C.-C."/>
        </authorList>
    </citation>
    <scope>NUCLEOTIDE SEQUENCE [LARGE SCALE GENOMIC DNA]</scope>
    <source>
        <strain evidence="2 3">CC-HIH110</strain>
    </source>
</reference>
<evidence type="ECO:0000313" key="3">
    <source>
        <dbReference type="Proteomes" id="UP000310754"/>
    </source>
</evidence>
<dbReference type="EMBL" id="SSOA01000006">
    <property type="protein sequence ID" value="THF49385.1"/>
    <property type="molecule type" value="Genomic_DNA"/>
</dbReference>
<gene>
    <name evidence="2" type="ORF">E6C51_13265</name>
</gene>
<protein>
    <submittedName>
        <fullName evidence="2">Uncharacterized protein</fullName>
    </submittedName>
</protein>
<accession>A0A4S3ZUH9</accession>
<dbReference type="AlphaFoldDB" id="A0A4S3ZUH9"/>
<sequence length="94" mass="10183">MSQYTTHRFYRIAHPPLPCRASPPQGGRSTKSNPIAQQHTSYVSEITGSLLKTSGSAYPISLLVGEMAGKPEGGKRHIKAFVSGTMVQSEPDRL</sequence>
<keyword evidence="3" id="KW-1185">Reference proteome</keyword>
<comment type="caution">
    <text evidence="2">The sequence shown here is derived from an EMBL/GenBank/DDBJ whole genome shotgun (WGS) entry which is preliminary data.</text>
</comment>
<evidence type="ECO:0000313" key="2">
    <source>
        <dbReference type="EMBL" id="THF49385.1"/>
    </source>
</evidence>
<feature type="region of interest" description="Disordered" evidence="1">
    <location>
        <begin position="14"/>
        <end position="35"/>
    </location>
</feature>